<dbReference type="EMBL" id="CAFAAB010000006">
    <property type="protein sequence ID" value="CAB4774696.1"/>
    <property type="molecule type" value="Genomic_DNA"/>
</dbReference>
<dbReference type="Pfam" id="PF07510">
    <property type="entry name" value="GmrSD_C"/>
    <property type="match status" value="1"/>
</dbReference>
<evidence type="ECO:0000259" key="1">
    <source>
        <dbReference type="PROSITE" id="PS50835"/>
    </source>
</evidence>
<proteinExistence type="predicted"/>
<dbReference type="PANTHER" id="PTHR24094">
    <property type="entry name" value="SECRETED PROTEIN"/>
    <property type="match status" value="1"/>
</dbReference>
<dbReference type="InterPro" id="IPR007110">
    <property type="entry name" value="Ig-like_dom"/>
</dbReference>
<organism evidence="2">
    <name type="scientific">freshwater metagenome</name>
    <dbReference type="NCBI Taxonomy" id="449393"/>
    <lineage>
        <taxon>unclassified sequences</taxon>
        <taxon>metagenomes</taxon>
        <taxon>ecological metagenomes</taxon>
    </lineage>
</organism>
<dbReference type="InterPro" id="IPR008613">
    <property type="entry name" value="Excalibur_Ca-bd_domain"/>
</dbReference>
<dbReference type="Pfam" id="PF05901">
    <property type="entry name" value="Excalibur"/>
    <property type="match status" value="1"/>
</dbReference>
<name>A0A6J6VTH4_9ZZZZ</name>
<dbReference type="PANTHER" id="PTHR24094:SF15">
    <property type="entry name" value="AMP-DEPENDENT SYNTHETASE_LIGASE DOMAIN-CONTAINING PROTEIN-RELATED"/>
    <property type="match status" value="1"/>
</dbReference>
<feature type="domain" description="Ig-like" evidence="1">
    <location>
        <begin position="247"/>
        <end position="307"/>
    </location>
</feature>
<dbReference type="AlphaFoldDB" id="A0A6J6VTH4"/>
<gene>
    <name evidence="2" type="ORF">UFOPK2958_00117</name>
</gene>
<dbReference type="SMART" id="SM00894">
    <property type="entry name" value="Excalibur"/>
    <property type="match status" value="1"/>
</dbReference>
<protein>
    <submittedName>
        <fullName evidence="2">Unannotated protein</fullName>
    </submittedName>
</protein>
<dbReference type="PROSITE" id="PS50835">
    <property type="entry name" value="IG_LIKE"/>
    <property type="match status" value="1"/>
</dbReference>
<reference evidence="2" key="1">
    <citation type="submission" date="2020-05" db="EMBL/GenBank/DDBJ databases">
        <authorList>
            <person name="Chiriac C."/>
            <person name="Salcher M."/>
            <person name="Ghai R."/>
            <person name="Kavagutti S V."/>
        </authorList>
    </citation>
    <scope>NUCLEOTIDE SEQUENCE</scope>
</reference>
<dbReference type="InterPro" id="IPR011089">
    <property type="entry name" value="GmrSD_C"/>
</dbReference>
<evidence type="ECO:0000313" key="2">
    <source>
        <dbReference type="EMBL" id="CAB4774696.1"/>
    </source>
</evidence>
<accession>A0A6J6VTH4</accession>
<sequence length="307" mass="32838">MQILRRLGLASVTVLALAAITVPMHVGSAATVVVDYGVNSAVGPLATTALASLPVKGWAPMTGYSRAMFGIAWSDTDHNGCDQRDDALWRASLQRGVRTNGCTVTSATVTDVYTNHVVHFVRGGLYSQGLDIDHVVALGNAWATGAQYESAAIRLKIATDPLNLLAVDPSQNRKKSDSNAASWLPPVVSYRCSYVARQIAVKKKYGLWVVPPEKAAMQRILNTCPLRRIPVGGLPYPTFAERSFRIPAGTTTTTISHSTTSLAGGALDPRFATCAAAKAAGYGPYVQGKDPEYTWYRDGNHNGVDCE</sequence>